<evidence type="ECO:0000256" key="2">
    <source>
        <dbReference type="ARBA" id="ARBA00005695"/>
    </source>
</evidence>
<dbReference type="EMBL" id="JBIACJ010000006">
    <property type="protein sequence ID" value="MFE8697155.1"/>
    <property type="molecule type" value="Genomic_DNA"/>
</dbReference>
<comment type="similarity">
    <text evidence="2">Belongs to the bacterial solute-binding protein 5 family.</text>
</comment>
<proteinExistence type="inferred from homology"/>
<dbReference type="SUPFAM" id="SSF53850">
    <property type="entry name" value="Periplasmic binding protein-like II"/>
    <property type="match status" value="1"/>
</dbReference>
<evidence type="ECO:0000313" key="7">
    <source>
        <dbReference type="EMBL" id="MFE8697155.1"/>
    </source>
</evidence>
<evidence type="ECO:0000313" key="8">
    <source>
        <dbReference type="Proteomes" id="UP001601058"/>
    </source>
</evidence>
<dbReference type="Gene3D" id="3.40.190.10">
    <property type="entry name" value="Periplasmic binding protein-like II"/>
    <property type="match status" value="1"/>
</dbReference>
<dbReference type="CDD" id="cd08504">
    <property type="entry name" value="PBP2_OppA"/>
    <property type="match status" value="1"/>
</dbReference>
<comment type="caution">
    <text evidence="7">The sequence shown here is derived from an EMBL/GenBank/DDBJ whole genome shotgun (WGS) entry which is preliminary data.</text>
</comment>
<keyword evidence="3 5" id="KW-0732">Signal</keyword>
<dbReference type="Gene3D" id="3.90.76.10">
    <property type="entry name" value="Dipeptide-binding Protein, Domain 1"/>
    <property type="match status" value="1"/>
</dbReference>
<dbReference type="Pfam" id="PF00496">
    <property type="entry name" value="SBP_bac_5"/>
    <property type="match status" value="1"/>
</dbReference>
<dbReference type="PANTHER" id="PTHR30290:SF79">
    <property type="entry name" value="DIPEPTIDE-BINDING PROTEIN DPPE"/>
    <property type="match status" value="1"/>
</dbReference>
<dbReference type="InterPro" id="IPR000914">
    <property type="entry name" value="SBP_5_dom"/>
</dbReference>
<feature type="chain" id="PRO_5047267007" evidence="5">
    <location>
        <begin position="25"/>
        <end position="566"/>
    </location>
</feature>
<dbReference type="Proteomes" id="UP001601058">
    <property type="component" value="Unassembled WGS sequence"/>
</dbReference>
<organism evidence="7 8">
    <name type="scientific">Cytobacillus mangrovibacter</name>
    <dbReference type="NCBI Taxonomy" id="3299024"/>
    <lineage>
        <taxon>Bacteria</taxon>
        <taxon>Bacillati</taxon>
        <taxon>Bacillota</taxon>
        <taxon>Bacilli</taxon>
        <taxon>Bacillales</taxon>
        <taxon>Bacillaceae</taxon>
        <taxon>Cytobacillus</taxon>
    </lineage>
</organism>
<evidence type="ECO:0000256" key="3">
    <source>
        <dbReference type="ARBA" id="ARBA00022729"/>
    </source>
</evidence>
<feature type="signal peptide" evidence="5">
    <location>
        <begin position="1"/>
        <end position="24"/>
    </location>
</feature>
<dbReference type="InterPro" id="IPR039424">
    <property type="entry name" value="SBP_5"/>
</dbReference>
<comment type="subcellular location">
    <subcellularLocation>
        <location evidence="1">Cell membrane</location>
        <topology evidence="1">Lipid-anchor</topology>
    </subcellularLocation>
</comment>
<protein>
    <submittedName>
        <fullName evidence="7">Peptide ABC transporter substrate-binding protein</fullName>
    </submittedName>
</protein>
<dbReference type="InterPro" id="IPR023765">
    <property type="entry name" value="SBP_5_CS"/>
</dbReference>
<name>A0ABW6K2F9_9BACI</name>
<evidence type="ECO:0000259" key="6">
    <source>
        <dbReference type="Pfam" id="PF00496"/>
    </source>
</evidence>
<gene>
    <name evidence="7" type="ORF">ACFYKT_12495</name>
</gene>
<feature type="region of interest" description="Disordered" evidence="4">
    <location>
        <begin position="30"/>
        <end position="69"/>
    </location>
</feature>
<evidence type="ECO:0000256" key="4">
    <source>
        <dbReference type="SAM" id="MobiDB-lite"/>
    </source>
</evidence>
<feature type="domain" description="Solute-binding protein family 5" evidence="6">
    <location>
        <begin position="91"/>
        <end position="488"/>
    </location>
</feature>
<dbReference type="PROSITE" id="PS01040">
    <property type="entry name" value="SBP_BACTERIAL_5"/>
    <property type="match status" value="1"/>
</dbReference>
<dbReference type="InterPro" id="IPR030678">
    <property type="entry name" value="Peptide/Ni-bd"/>
</dbReference>
<reference evidence="7 8" key="1">
    <citation type="submission" date="2024-08" db="EMBL/GenBank/DDBJ databases">
        <title>Two novel Cytobacillus novel species.</title>
        <authorList>
            <person name="Liu G."/>
        </authorList>
    </citation>
    <scope>NUCLEOTIDE SEQUENCE [LARGE SCALE GENOMIC DNA]</scope>
    <source>
        <strain evidence="7 8">FJAT-53684</strain>
    </source>
</reference>
<dbReference type="Gene3D" id="3.10.105.10">
    <property type="entry name" value="Dipeptide-binding Protein, Domain 3"/>
    <property type="match status" value="1"/>
</dbReference>
<dbReference type="PIRSF" id="PIRSF002741">
    <property type="entry name" value="MppA"/>
    <property type="match status" value="1"/>
</dbReference>
<dbReference type="PROSITE" id="PS51257">
    <property type="entry name" value="PROKAR_LIPOPROTEIN"/>
    <property type="match status" value="1"/>
</dbReference>
<dbReference type="PANTHER" id="PTHR30290">
    <property type="entry name" value="PERIPLASMIC BINDING COMPONENT OF ABC TRANSPORTER"/>
    <property type="match status" value="1"/>
</dbReference>
<sequence length="566" mass="64781">MKKNISAMLAVLLSLILILTGCFNSTEQVQKKKDEGQEEMESSEDNGPKILRTNNSSEPGSLHPGTAQGSHDSWILEHTFEGLTTKSPDGKIIPGMAELPEVSEDGLTWTFHLRDGMKWSNGDPVTAEDFEYAWKYALNPNTASQYAYQLYYLEGGEEFNSVSSNKENRQIPEEVLKPYRDKVGVKALDEKTLEVKLAKPTPYFLDLTSHYTYYPINKKVQEQNSDWYKEADTFVSNGAFTLSEWKHKESVKLVKNESYYDKDKINLDEVLLYIIEDQNTAWQMYQSDEMDLIVNLPAEVTGMLIDKEDPEFHNASDLATYYYNLNTGVKPFGNVKVRRALSMAIDRQAIVDHVSQGGQIPAYGVIPPGMPDESGDFRENAEQLFEESVEKAKKLLEEGLAEEGLDKMPKFSFLYNTSETHKAIAEAIQEMWRKNLGIEEMVLENAEFQVKLDREQAGDFQISRGGWIGDYVDPMTFMDIWVTDGPYNDVNWGNKEYDKLIQTAKSTMDKGTRMDAMHQAEQILMDEMPIIPIYYYSKPHAYKHFISSIYAPINRYPQFKYADIKK</sequence>
<keyword evidence="8" id="KW-1185">Reference proteome</keyword>
<evidence type="ECO:0000256" key="1">
    <source>
        <dbReference type="ARBA" id="ARBA00004193"/>
    </source>
</evidence>
<accession>A0ABW6K2F9</accession>
<evidence type="ECO:0000256" key="5">
    <source>
        <dbReference type="SAM" id="SignalP"/>
    </source>
</evidence>
<dbReference type="RefSeq" id="WP_389219936.1">
    <property type="nucleotide sequence ID" value="NZ_JBIACJ010000006.1"/>
</dbReference>